<dbReference type="SMART" id="SM00184">
    <property type="entry name" value="RING"/>
    <property type="match status" value="1"/>
</dbReference>
<dbReference type="GO" id="GO:0008270">
    <property type="term" value="F:zinc ion binding"/>
    <property type="evidence" value="ECO:0007669"/>
    <property type="project" value="UniProtKB-KW"/>
</dbReference>
<evidence type="ECO:0000256" key="4">
    <source>
        <dbReference type="ARBA" id="ARBA00022707"/>
    </source>
</evidence>
<evidence type="ECO:0000256" key="7">
    <source>
        <dbReference type="ARBA" id="ARBA00022786"/>
    </source>
</evidence>
<dbReference type="ExpressionAtlas" id="A0A0R0GYI9">
    <property type="expression patterns" value="baseline and differential"/>
</dbReference>
<dbReference type="PANTHER" id="PTHR22996:SF7">
    <property type="entry name" value="RING-TYPE E3 UBIQUITIN TRANSFERASE"/>
    <property type="match status" value="1"/>
</dbReference>
<dbReference type="AlphaFoldDB" id="A0A0R0GYI9"/>
<evidence type="ECO:0000313" key="16">
    <source>
        <dbReference type="Proteomes" id="UP000008827"/>
    </source>
</evidence>
<dbReference type="Pfam" id="PF13920">
    <property type="entry name" value="zf-C3HC4_3"/>
    <property type="match status" value="1"/>
</dbReference>
<dbReference type="EnsemblPlants" id="KRH22903">
    <property type="protein sequence ID" value="KRH22903"/>
    <property type="gene ID" value="GLYMA_13G326700"/>
</dbReference>
<keyword evidence="9" id="KW-0449">Lipoprotein</keyword>
<dbReference type="EC" id="2.3.2.27" evidence="2"/>
<keyword evidence="3" id="KW-0808">Transferase</keyword>
<gene>
    <name evidence="15" type="primary">LOC100816136</name>
    <name evidence="14" type="ORF">GLYMA_13G326700</name>
</gene>
<reference evidence="14" key="3">
    <citation type="submission" date="2018-07" db="EMBL/GenBank/DDBJ databases">
        <title>WGS assembly of Glycine max.</title>
        <authorList>
            <person name="Schmutz J."/>
            <person name="Cannon S."/>
            <person name="Schlueter J."/>
            <person name="Ma J."/>
            <person name="Mitros T."/>
            <person name="Nelson W."/>
            <person name="Hyten D."/>
            <person name="Song Q."/>
            <person name="Thelen J."/>
            <person name="Cheng J."/>
            <person name="Xu D."/>
            <person name="Hellsten U."/>
            <person name="May G."/>
            <person name="Yu Y."/>
            <person name="Sakurai T."/>
            <person name="Umezawa T."/>
            <person name="Bhattacharyya M."/>
            <person name="Sandhu D."/>
            <person name="Valliyodan B."/>
            <person name="Lindquist E."/>
            <person name="Peto M."/>
            <person name="Grant D."/>
            <person name="Shu S."/>
            <person name="Goodstein D."/>
            <person name="Barry K."/>
            <person name="Futrell-Griggs M."/>
            <person name="Abernathy B."/>
            <person name="Du J."/>
            <person name="Tian Z."/>
            <person name="Zhu L."/>
            <person name="Gill N."/>
            <person name="Joshi T."/>
            <person name="Libault M."/>
            <person name="Sethuraman A."/>
            <person name="Zhang X."/>
            <person name="Shinozaki K."/>
            <person name="Nguyen H."/>
            <person name="Wing R."/>
            <person name="Cregan P."/>
            <person name="Specht J."/>
            <person name="Grimwood J."/>
            <person name="Rokhsar D."/>
            <person name="Stacey G."/>
            <person name="Shoemaker R."/>
            <person name="Jackson S."/>
        </authorList>
    </citation>
    <scope>NUCLEOTIDE SEQUENCE</scope>
    <source>
        <tissue evidence="14">Callus</tissue>
    </source>
</reference>
<evidence type="ECO:0000313" key="15">
    <source>
        <dbReference type="EnsemblPlants" id="KRH22903"/>
    </source>
</evidence>
<evidence type="ECO:0000256" key="2">
    <source>
        <dbReference type="ARBA" id="ARBA00012483"/>
    </source>
</evidence>
<sequence>MGNIESRRRRRRHPTPPPPQQEANTNYYFAPRLPYYPNTLLPPYHYYPQQPPSLHHEKAVTIRNDVNIKKDTLRMEPDQHNPHHFLVTFTFDSIAPGCITVMFFAKETLDGKLIAVKKSLLKQISMPFQQGLCQKFRQPSGTGIEISMLEETGLTKVGDTEVYPLVLKAEVRPLNHYENEGNPSSQITLASFGKRERGEYKVQVMKQVLWVNGKRYELQEIYGIGNVSDGDSHESGGDCVICLSEPPDITVLPCRHMCMCSGCANLLKVHTANCPICRYPVERLLEIKVNNGYGVASCNQNNITIYLYN</sequence>
<keyword evidence="4" id="KW-0519">Myristate</keyword>
<proteinExistence type="inferred from homology"/>
<evidence type="ECO:0000256" key="9">
    <source>
        <dbReference type="ARBA" id="ARBA00023288"/>
    </source>
</evidence>
<reference evidence="15" key="2">
    <citation type="submission" date="2018-02" db="UniProtKB">
        <authorList>
            <consortium name="EnsemblPlants"/>
        </authorList>
    </citation>
    <scope>IDENTIFICATION</scope>
    <source>
        <strain evidence="15">Williams 82</strain>
    </source>
</reference>
<dbReference type="EMBL" id="CM000846">
    <property type="protein sequence ID" value="KRH22903.1"/>
    <property type="molecule type" value="Genomic_DNA"/>
</dbReference>
<dbReference type="PANTHER" id="PTHR22996">
    <property type="entry name" value="MAHOGUNIN"/>
    <property type="match status" value="1"/>
</dbReference>
<dbReference type="KEGG" id="gmx:100816136"/>
<evidence type="ECO:0000256" key="8">
    <source>
        <dbReference type="ARBA" id="ARBA00022833"/>
    </source>
</evidence>
<dbReference type="PROSITE" id="PS50089">
    <property type="entry name" value="ZF_RING_2"/>
    <property type="match status" value="1"/>
</dbReference>
<dbReference type="GO" id="GO:0061630">
    <property type="term" value="F:ubiquitin protein ligase activity"/>
    <property type="evidence" value="ECO:0000318"/>
    <property type="project" value="GO_Central"/>
</dbReference>
<dbReference type="STRING" id="3847.A0A0R0GYI9"/>
<dbReference type="OrthoDB" id="1711136at2759"/>
<evidence type="ECO:0000256" key="6">
    <source>
        <dbReference type="ARBA" id="ARBA00022771"/>
    </source>
</evidence>
<comment type="catalytic activity">
    <reaction evidence="1">
        <text>S-ubiquitinyl-[E2 ubiquitin-conjugating enzyme]-L-cysteine + [acceptor protein]-L-lysine = [E2 ubiquitin-conjugating enzyme]-L-cysteine + N(6)-ubiquitinyl-[acceptor protein]-L-lysine.</text>
        <dbReference type="EC" id="2.3.2.27"/>
    </reaction>
</comment>
<dbReference type="GeneID" id="100816136"/>
<dbReference type="RefSeq" id="XP_014621547.1">
    <property type="nucleotide sequence ID" value="XM_014766061.3"/>
</dbReference>
<keyword evidence="16" id="KW-1185">Reference proteome</keyword>
<dbReference type="InterPro" id="IPR001841">
    <property type="entry name" value="Znf_RING"/>
</dbReference>
<accession>A0A0R0GYI9</accession>
<dbReference type="Proteomes" id="UP000008827">
    <property type="component" value="Chromosome 13"/>
</dbReference>
<dbReference type="InterPro" id="IPR058981">
    <property type="entry name" value="MGRN1/RNF157-like_N"/>
</dbReference>
<dbReference type="FunFam" id="3.30.40.10:FF:000115">
    <property type="entry name" value="probable E3 ubiquitin-protein ligase LOG2"/>
    <property type="match status" value="1"/>
</dbReference>
<evidence type="ECO:0000313" key="14">
    <source>
        <dbReference type="EMBL" id="KRH22903.1"/>
    </source>
</evidence>
<dbReference type="GO" id="GO:0016567">
    <property type="term" value="P:protein ubiquitination"/>
    <property type="evidence" value="ECO:0000318"/>
    <property type="project" value="GO_Central"/>
</dbReference>
<dbReference type="Gene3D" id="3.30.40.10">
    <property type="entry name" value="Zinc/RING finger domain, C3HC4 (zinc finger)"/>
    <property type="match status" value="1"/>
</dbReference>
<dbReference type="Gramene" id="KRH22903">
    <property type="protein sequence ID" value="KRH22903"/>
    <property type="gene ID" value="GLYMA_13G326700"/>
</dbReference>
<evidence type="ECO:0000256" key="12">
    <source>
        <dbReference type="SAM" id="MobiDB-lite"/>
    </source>
</evidence>
<evidence type="ECO:0000256" key="1">
    <source>
        <dbReference type="ARBA" id="ARBA00000900"/>
    </source>
</evidence>
<keyword evidence="5" id="KW-0479">Metal-binding</keyword>
<evidence type="ECO:0000256" key="11">
    <source>
        <dbReference type="PROSITE-ProRule" id="PRU00175"/>
    </source>
</evidence>
<organism evidence="14">
    <name type="scientific">Glycine max</name>
    <name type="common">Soybean</name>
    <name type="synonym">Glycine hispida</name>
    <dbReference type="NCBI Taxonomy" id="3847"/>
    <lineage>
        <taxon>Eukaryota</taxon>
        <taxon>Viridiplantae</taxon>
        <taxon>Streptophyta</taxon>
        <taxon>Embryophyta</taxon>
        <taxon>Tracheophyta</taxon>
        <taxon>Spermatophyta</taxon>
        <taxon>Magnoliopsida</taxon>
        <taxon>eudicotyledons</taxon>
        <taxon>Gunneridae</taxon>
        <taxon>Pentapetalae</taxon>
        <taxon>rosids</taxon>
        <taxon>fabids</taxon>
        <taxon>Fabales</taxon>
        <taxon>Fabaceae</taxon>
        <taxon>Papilionoideae</taxon>
        <taxon>50 kb inversion clade</taxon>
        <taxon>NPAAA clade</taxon>
        <taxon>indigoferoid/millettioid clade</taxon>
        <taxon>Phaseoleae</taxon>
        <taxon>Glycine</taxon>
        <taxon>Glycine subgen. Soja</taxon>
    </lineage>
</organism>
<name>A0A0R0GYI9_SOYBN</name>
<dbReference type="SMR" id="A0A0R0GYI9"/>
<dbReference type="SUPFAM" id="SSF57850">
    <property type="entry name" value="RING/U-box"/>
    <property type="match status" value="1"/>
</dbReference>
<evidence type="ECO:0000256" key="5">
    <source>
        <dbReference type="ARBA" id="ARBA00022723"/>
    </source>
</evidence>
<feature type="region of interest" description="Disordered" evidence="12">
    <location>
        <begin position="1"/>
        <end position="25"/>
    </location>
</feature>
<dbReference type="InterPro" id="IPR045194">
    <property type="entry name" value="MGRN1/RNF157-like"/>
</dbReference>
<feature type="domain" description="RING-type" evidence="13">
    <location>
        <begin position="239"/>
        <end position="278"/>
    </location>
</feature>
<keyword evidence="6 11" id="KW-0863">Zinc-finger</keyword>
<evidence type="ECO:0000256" key="10">
    <source>
        <dbReference type="ARBA" id="ARBA00025721"/>
    </source>
</evidence>
<reference evidence="14 15" key="1">
    <citation type="journal article" date="2010" name="Nature">
        <title>Genome sequence of the palaeopolyploid soybean.</title>
        <authorList>
            <person name="Schmutz J."/>
            <person name="Cannon S.B."/>
            <person name="Schlueter J."/>
            <person name="Ma J."/>
            <person name="Mitros T."/>
            <person name="Nelson W."/>
            <person name="Hyten D.L."/>
            <person name="Song Q."/>
            <person name="Thelen J.J."/>
            <person name="Cheng J."/>
            <person name="Xu D."/>
            <person name="Hellsten U."/>
            <person name="May G.D."/>
            <person name="Yu Y."/>
            <person name="Sakurai T."/>
            <person name="Umezawa T."/>
            <person name="Bhattacharyya M.K."/>
            <person name="Sandhu D."/>
            <person name="Valliyodan B."/>
            <person name="Lindquist E."/>
            <person name="Peto M."/>
            <person name="Grant D."/>
            <person name="Shu S."/>
            <person name="Goodstein D."/>
            <person name="Barry K."/>
            <person name="Futrell-Griggs M."/>
            <person name="Abernathy B."/>
            <person name="Du J."/>
            <person name="Tian Z."/>
            <person name="Zhu L."/>
            <person name="Gill N."/>
            <person name="Joshi T."/>
            <person name="Libault M."/>
            <person name="Sethuraman A."/>
            <person name="Zhang X.-C."/>
            <person name="Shinozaki K."/>
            <person name="Nguyen H.T."/>
            <person name="Wing R.A."/>
            <person name="Cregan P."/>
            <person name="Specht J."/>
            <person name="Grimwood J."/>
            <person name="Rokhsar D."/>
            <person name="Stacey G."/>
            <person name="Shoemaker R.C."/>
            <person name="Jackson S.A."/>
        </authorList>
    </citation>
    <scope>NUCLEOTIDE SEQUENCE [LARGE SCALE GENOMIC DNA]</scope>
    <source>
        <strain evidence="15">cv. Williams 82</strain>
        <tissue evidence="14">Callus</tissue>
    </source>
</reference>
<keyword evidence="7" id="KW-0833">Ubl conjugation pathway</keyword>
<evidence type="ECO:0000259" key="13">
    <source>
        <dbReference type="PROSITE" id="PS50089"/>
    </source>
</evidence>
<dbReference type="InterPro" id="IPR013083">
    <property type="entry name" value="Znf_RING/FYVE/PHD"/>
</dbReference>
<evidence type="ECO:0000256" key="3">
    <source>
        <dbReference type="ARBA" id="ARBA00022679"/>
    </source>
</evidence>
<protein>
    <recommendedName>
        <fullName evidence="2">RING-type E3 ubiquitin transferase</fullName>
        <ecNumber evidence="2">2.3.2.27</ecNumber>
    </recommendedName>
</protein>
<dbReference type="Pfam" id="PF26192">
    <property type="entry name" value="RNF157-like_N"/>
    <property type="match status" value="1"/>
</dbReference>
<keyword evidence="8" id="KW-0862">Zinc</keyword>
<comment type="similarity">
    <text evidence="10">Belongs to the RING-type zinc finger family. LOG2 subfamily.</text>
</comment>